<dbReference type="GO" id="GO:0004190">
    <property type="term" value="F:aspartic-type endopeptidase activity"/>
    <property type="evidence" value="ECO:0007669"/>
    <property type="project" value="InterPro"/>
</dbReference>
<evidence type="ECO:0000256" key="4">
    <source>
        <dbReference type="SAM" id="MobiDB-lite"/>
    </source>
</evidence>
<feature type="domain" description="K Homology" evidence="5">
    <location>
        <begin position="974"/>
        <end position="1054"/>
    </location>
</feature>
<dbReference type="Gene3D" id="3.30.1370.10">
    <property type="entry name" value="K Homology domain, type 1"/>
    <property type="match status" value="1"/>
</dbReference>
<evidence type="ECO:0000256" key="1">
    <source>
        <dbReference type="ARBA" id="ARBA00022737"/>
    </source>
</evidence>
<keyword evidence="2" id="KW-0694">RNA-binding</keyword>
<name>A0A6A3A7J7_HIBSY</name>
<dbReference type="Pfam" id="PF03732">
    <property type="entry name" value="Retrotrans_gag"/>
    <property type="match status" value="1"/>
</dbReference>
<feature type="domain" description="K Homology" evidence="5">
    <location>
        <begin position="1066"/>
        <end position="1141"/>
    </location>
</feature>
<dbReference type="InterPro" id="IPR036612">
    <property type="entry name" value="KH_dom_type_1_sf"/>
</dbReference>
<gene>
    <name evidence="6" type="ORF">F3Y22_tig00110584pilonHSYRG00003</name>
</gene>
<dbReference type="Proteomes" id="UP000436088">
    <property type="component" value="Unassembled WGS sequence"/>
</dbReference>
<dbReference type="InterPro" id="IPR005162">
    <property type="entry name" value="Retrotrans_gag_dom"/>
</dbReference>
<feature type="region of interest" description="Disordered" evidence="4">
    <location>
        <begin position="439"/>
        <end position="485"/>
    </location>
</feature>
<dbReference type="SUPFAM" id="SSF50630">
    <property type="entry name" value="Acid proteases"/>
    <property type="match status" value="1"/>
</dbReference>
<feature type="region of interest" description="Disordered" evidence="4">
    <location>
        <begin position="936"/>
        <end position="968"/>
    </location>
</feature>
<dbReference type="InterPro" id="IPR001969">
    <property type="entry name" value="Aspartic_peptidase_AS"/>
</dbReference>
<dbReference type="InterPro" id="IPR021109">
    <property type="entry name" value="Peptidase_aspartic_dom_sf"/>
</dbReference>
<accession>A0A6A3A7J7</accession>
<feature type="coiled-coil region" evidence="3">
    <location>
        <begin position="175"/>
        <end position="213"/>
    </location>
</feature>
<evidence type="ECO:0000313" key="6">
    <source>
        <dbReference type="EMBL" id="KAE8699135.1"/>
    </source>
</evidence>
<comment type="caution">
    <text evidence="6">The sequence shown here is derived from an EMBL/GenBank/DDBJ whole genome shotgun (WGS) entry which is preliminary data.</text>
</comment>
<feature type="compositionally biased region" description="Basic and acidic residues" evidence="4">
    <location>
        <begin position="845"/>
        <end position="855"/>
    </location>
</feature>
<dbReference type="Pfam" id="PF00013">
    <property type="entry name" value="KH_1"/>
    <property type="match status" value="3"/>
</dbReference>
<keyword evidence="3" id="KW-0175">Coiled coil</keyword>
<protein>
    <submittedName>
        <fullName evidence="6">Flowering locus K-like proteiny domain</fullName>
    </submittedName>
</protein>
<dbReference type="PANTHER" id="PTHR10288">
    <property type="entry name" value="KH DOMAIN CONTAINING RNA BINDING PROTEIN"/>
    <property type="match status" value="1"/>
</dbReference>
<keyword evidence="7" id="KW-1185">Reference proteome</keyword>
<dbReference type="PROSITE" id="PS00141">
    <property type="entry name" value="ASP_PROTEASE"/>
    <property type="match status" value="1"/>
</dbReference>
<evidence type="ECO:0000256" key="2">
    <source>
        <dbReference type="PROSITE-ProRule" id="PRU00117"/>
    </source>
</evidence>
<feature type="region of interest" description="Disordered" evidence="4">
    <location>
        <begin position="823"/>
        <end position="856"/>
    </location>
</feature>
<dbReference type="SUPFAM" id="SSF54791">
    <property type="entry name" value="Eukaryotic type KH-domain (KH-domain type I)"/>
    <property type="match status" value="3"/>
</dbReference>
<dbReference type="CDD" id="cd22460">
    <property type="entry name" value="KH-I_PEPPER_rpt2_like"/>
    <property type="match status" value="1"/>
</dbReference>
<evidence type="ECO:0000256" key="3">
    <source>
        <dbReference type="SAM" id="Coils"/>
    </source>
</evidence>
<dbReference type="PROSITE" id="PS50084">
    <property type="entry name" value="KH_TYPE_1"/>
    <property type="match status" value="3"/>
</dbReference>
<dbReference type="Gene3D" id="2.40.70.10">
    <property type="entry name" value="Acid Proteases"/>
    <property type="match status" value="1"/>
</dbReference>
<organism evidence="6 7">
    <name type="scientific">Hibiscus syriacus</name>
    <name type="common">Rose of Sharon</name>
    <dbReference type="NCBI Taxonomy" id="106335"/>
    <lineage>
        <taxon>Eukaryota</taxon>
        <taxon>Viridiplantae</taxon>
        <taxon>Streptophyta</taxon>
        <taxon>Embryophyta</taxon>
        <taxon>Tracheophyta</taxon>
        <taxon>Spermatophyta</taxon>
        <taxon>Magnoliopsida</taxon>
        <taxon>eudicotyledons</taxon>
        <taxon>Gunneridae</taxon>
        <taxon>Pentapetalae</taxon>
        <taxon>rosids</taxon>
        <taxon>malvids</taxon>
        <taxon>Malvales</taxon>
        <taxon>Malvaceae</taxon>
        <taxon>Malvoideae</taxon>
        <taxon>Hibiscus</taxon>
    </lineage>
</organism>
<evidence type="ECO:0000259" key="5">
    <source>
        <dbReference type="SMART" id="SM00322"/>
    </source>
</evidence>
<keyword evidence="1" id="KW-0677">Repeat</keyword>
<dbReference type="InterPro" id="IPR004088">
    <property type="entry name" value="KH_dom_type_1"/>
</dbReference>
<dbReference type="SMART" id="SM00322">
    <property type="entry name" value="KH"/>
    <property type="match status" value="3"/>
</dbReference>
<sequence length="1348" mass="151587">MLVSKMMNWGALSWPSLFLYGHNRIRMPRPTMGWTAGRVWADPQIYEIKADLTWEESLFRCRTDYKPSWKRQGIPIFTPSASPLRVGRGIEFMPSASRCPRFTPSISTCRVERLNVWGRQGRQSSCRALPEGMLPNRYWKMVGTRSSGSVDQNRIESLEAEVAALKAGMISEDRVRVIELAQAQLSEALNELKAEAQNAISSVLESFDELKAQVNLIQLAVGNLGSGIVDKSQRVKVPGPQRFGGTRDAKELENFLFDMEQYFKVMQANSEEDKVSMASMYLAGDAKLWWRSKFVDGVCSINTWDDLRKELKKTFFPENVEYNARKKLRGLTQTGTVCEYVREFATLMLDIRDMAENDKMFYFLEGLKPWARTEIQRQRVEDVTEAMNAAERLSDYTNVIVKRKGPYQGEDNMFRGDGGINFSNGNKVARGDGAFSWETDKRPFLRDPIPNTSSNGYRQSGDKPRQTVDSHPKNGHRQSGERPRSSLECYLCKGSHRLAECPHRRAFNALVNTSRNESQQDPSEEDTENEPARMGSIRFLCALQTQVSRLRKEPVRGLMYVDLVVNGITSRALVDTGATDTFISPEEAMRCGLNVIKEEGQMKAVNSSAVAICGTAKNVKIKLGVWEGEVDFTISPMDDFDVVLGINFMISARVIPMPSTSCLMLLGEIPCVVPTTLLPKLERKNFTKREVLNTTSKGKGSISVILFSHICRGWTAGRVWADPQIYEIKADLTWEESLFRCRTDYKPSWKSKTIMAEVDQSFVENEVEQAQEHENLGHNMNLGHDLNLEQNASFEHNANLEHFANLEQCFDLKDIPEENLEEQKLQQESEHQNLNLKDNPEENLEEQKLQQESEHQNLNLKENPEENLEEQMLQQESEQQNLNLKENPEENLEEQKLQQESEHQNLNFKDNLEENLEEQKLQQESEQMNLNLKENPEENLEEQILQQESEHQPKEHEDEAVVGDGEKKWPGWPGESVFRMLVPAKMVGSIIGRNRRFIKKIMEEARARIKIIDGPPGTTEKAVMVSAKEEPDSSLPPAMDGLLRVHKRVIDCLEADSTYGTSAVGTKISTRLLVPDTQAGSLIGKQGTTVKSIQQSSNCIIRVLGAEDLPVFALQDDRVVRVVGEVVGVQKGLELIASHLRKFLVDSSIIPLFEMNMQKFNPRMDHMPPHQTWSPPHGVPPNASGGAGFGHNPQYIPPLRQLDNYYDPDMPLMDKQLQKGISAYGRESPMGAHGSSNPNAPLMITQATQQMQIPLSYAAAVIGTTGERISFIRLVSGATVSIEETRGAVGEMTVEISGTASQVENSFHVLVIAYSSDFVSRPFSTSPAFMAQDAAATTGQRQGGGPSL</sequence>
<feature type="domain" description="K Homology" evidence="5">
    <location>
        <begin position="1245"/>
        <end position="1315"/>
    </location>
</feature>
<dbReference type="CDD" id="cd00303">
    <property type="entry name" value="retropepsin_like"/>
    <property type="match status" value="1"/>
</dbReference>
<dbReference type="Pfam" id="PF13975">
    <property type="entry name" value="gag-asp_proteas"/>
    <property type="match status" value="1"/>
</dbReference>
<dbReference type="CDD" id="cd22459">
    <property type="entry name" value="KH-I_PEPPER_rpt1_like"/>
    <property type="match status" value="1"/>
</dbReference>
<dbReference type="GO" id="GO:0006508">
    <property type="term" value="P:proteolysis"/>
    <property type="evidence" value="ECO:0007669"/>
    <property type="project" value="InterPro"/>
</dbReference>
<evidence type="ECO:0000313" key="7">
    <source>
        <dbReference type="Proteomes" id="UP000436088"/>
    </source>
</evidence>
<feature type="compositionally biased region" description="Basic and acidic residues" evidence="4">
    <location>
        <begin position="460"/>
        <end position="485"/>
    </location>
</feature>
<dbReference type="GO" id="GO:0003723">
    <property type="term" value="F:RNA binding"/>
    <property type="evidence" value="ECO:0007669"/>
    <property type="project" value="UniProtKB-UniRule"/>
</dbReference>
<dbReference type="Gene3D" id="3.30.310.210">
    <property type="match status" value="1"/>
</dbReference>
<feature type="region of interest" description="Disordered" evidence="4">
    <location>
        <begin position="512"/>
        <end position="531"/>
    </location>
</feature>
<dbReference type="InterPro" id="IPR004087">
    <property type="entry name" value="KH_dom"/>
</dbReference>
<dbReference type="EMBL" id="VEPZ02001041">
    <property type="protein sequence ID" value="KAE8699135.1"/>
    <property type="molecule type" value="Genomic_DNA"/>
</dbReference>
<feature type="compositionally biased region" description="Basic and acidic residues" evidence="4">
    <location>
        <begin position="948"/>
        <end position="968"/>
    </location>
</feature>
<feature type="compositionally biased region" description="Polar residues" evidence="4">
    <location>
        <begin position="512"/>
        <end position="521"/>
    </location>
</feature>
<proteinExistence type="predicted"/>
<reference evidence="6" key="1">
    <citation type="submission" date="2019-09" db="EMBL/GenBank/DDBJ databases">
        <title>Draft genome information of white flower Hibiscus syriacus.</title>
        <authorList>
            <person name="Kim Y.-M."/>
        </authorList>
    </citation>
    <scope>NUCLEOTIDE SEQUENCE [LARGE SCALE GENOMIC DNA]</scope>
    <source>
        <strain evidence="6">YM2019G1</strain>
    </source>
</reference>